<reference evidence="1" key="1">
    <citation type="journal article" date="2022" name="Proc. Natl. Acad. Sci. U.S.A.">
        <title>Life cycle and functional genomics of the unicellular red alga Galdieria for elucidating algal and plant evolution and industrial use.</title>
        <authorList>
            <person name="Hirooka S."/>
            <person name="Itabashi T."/>
            <person name="Ichinose T.M."/>
            <person name="Onuma R."/>
            <person name="Fujiwara T."/>
            <person name="Yamashita S."/>
            <person name="Jong L.W."/>
            <person name="Tomita R."/>
            <person name="Iwane A.H."/>
            <person name="Miyagishima S.Y."/>
        </authorList>
    </citation>
    <scope>NUCLEOTIDE SEQUENCE</scope>
    <source>
        <strain evidence="1">NBRC 102759</strain>
    </source>
</reference>
<gene>
    <name evidence="1" type="ORF">GpartN1_g6730.t1</name>
</gene>
<keyword evidence="2" id="KW-1185">Reference proteome</keyword>
<dbReference type="Proteomes" id="UP001061958">
    <property type="component" value="Unassembled WGS sequence"/>
</dbReference>
<sequence>MNFSYEKLEPSLEQQSDGTVAKVLSEALCSQPQWVTDLHVKEFCEEFFIATLEGAPVAYITNSSVVHREYGFLVTTCALFSVLWYTHHSKLCGHFCVKTLDSVVYFMQFGCLLFVWKVSSLTPTYWVEAIFQFVARTLEFFFSPNIFEWTWLRKYSSLSYVIQENAAFLSSIRELLYGGHLMDPSYLIGTIRCMPSPYPEGRSLLSDSLKPLLGKGALHVVLFHEPSKRFIVAQRKTEVVPLSKDELELFVLFSRIAQERHLDICGYIQLHGSYQLVRIVFSYIEDNSLDHGWLLLFVVKRTDYHSLMNAWSQYKERWIQQLQSREIERDVNGFLRNPLSCNIISDHLKIPFPVHVMFYHRSLQLLVDTFGLSNLFEKDIYDIRKIWTKERVTEMIVCKEKGRTWICQSIGDYPPVNIVLFFHCELDEEHYGQLVKDIQCWFYHKQMSVFPLEWTEYFQSKDKWKIWRWL</sequence>
<evidence type="ECO:0000313" key="1">
    <source>
        <dbReference type="EMBL" id="GJQ14939.1"/>
    </source>
</evidence>
<dbReference type="AlphaFoldDB" id="A0A9C7Q248"/>
<name>A0A9C7Q248_9RHOD</name>
<reference evidence="1" key="2">
    <citation type="submission" date="2022-01" db="EMBL/GenBank/DDBJ databases">
        <authorList>
            <person name="Hirooka S."/>
            <person name="Miyagishima S.Y."/>
        </authorList>
    </citation>
    <scope>NUCLEOTIDE SEQUENCE</scope>
    <source>
        <strain evidence="1">NBRC 102759</strain>
    </source>
</reference>
<dbReference type="EMBL" id="BQMJ01000062">
    <property type="protein sequence ID" value="GJQ14939.1"/>
    <property type="molecule type" value="Genomic_DNA"/>
</dbReference>
<evidence type="ECO:0000313" key="2">
    <source>
        <dbReference type="Proteomes" id="UP001061958"/>
    </source>
</evidence>
<dbReference type="OrthoDB" id="10328520at2759"/>
<protein>
    <submittedName>
        <fullName evidence="1">Uncharacterized protein</fullName>
    </submittedName>
</protein>
<accession>A0A9C7Q248</accession>
<proteinExistence type="predicted"/>
<comment type="caution">
    <text evidence="1">The sequence shown here is derived from an EMBL/GenBank/DDBJ whole genome shotgun (WGS) entry which is preliminary data.</text>
</comment>
<organism evidence="1 2">
    <name type="scientific">Galdieria partita</name>
    <dbReference type="NCBI Taxonomy" id="83374"/>
    <lineage>
        <taxon>Eukaryota</taxon>
        <taxon>Rhodophyta</taxon>
        <taxon>Bangiophyceae</taxon>
        <taxon>Galdieriales</taxon>
        <taxon>Galdieriaceae</taxon>
        <taxon>Galdieria</taxon>
    </lineage>
</organism>